<dbReference type="InParanoid" id="C4JJI7"/>
<reference evidence="3" key="1">
    <citation type="journal article" date="2009" name="Genome Res.">
        <title>Comparative genomic analyses of the human fungal pathogens Coccidioides and their relatives.</title>
        <authorList>
            <person name="Sharpton T.J."/>
            <person name="Stajich J.E."/>
            <person name="Rounsley S.D."/>
            <person name="Gardner M.J."/>
            <person name="Wortman J.R."/>
            <person name="Jordar V.S."/>
            <person name="Maiti R."/>
            <person name="Kodira C.D."/>
            <person name="Neafsey D.E."/>
            <person name="Zeng Q."/>
            <person name="Hung C.-Y."/>
            <person name="McMahan C."/>
            <person name="Muszewska A."/>
            <person name="Grynberg M."/>
            <person name="Mandel M.A."/>
            <person name="Kellner E.M."/>
            <person name="Barker B.M."/>
            <person name="Galgiani J.N."/>
            <person name="Orbach M.J."/>
            <person name="Kirkland T.N."/>
            <person name="Cole G.T."/>
            <person name="Henn M.R."/>
            <person name="Birren B.W."/>
            <person name="Taylor J.W."/>
        </authorList>
    </citation>
    <scope>NUCLEOTIDE SEQUENCE [LARGE SCALE GENOMIC DNA]</scope>
    <source>
        <strain evidence="3">UAMH 1704</strain>
    </source>
</reference>
<dbReference type="OrthoDB" id="4187842at2759"/>
<protein>
    <submittedName>
        <fullName evidence="2">Uncharacterized protein</fullName>
    </submittedName>
</protein>
<dbReference type="Proteomes" id="UP000002058">
    <property type="component" value="Unassembled WGS sequence"/>
</dbReference>
<dbReference type="VEuPathDB" id="FungiDB:UREG_01794"/>
<dbReference type="KEGG" id="ure:UREG_01794"/>
<dbReference type="HOGENOM" id="CLU_2484995_0_0_1"/>
<dbReference type="AlphaFoldDB" id="C4JJI7"/>
<proteinExistence type="predicted"/>
<keyword evidence="3" id="KW-1185">Reference proteome</keyword>
<evidence type="ECO:0000313" key="3">
    <source>
        <dbReference type="Proteomes" id="UP000002058"/>
    </source>
</evidence>
<accession>C4JJI7</accession>
<sequence>MPRVPPPSMLKMLMPAVAGCSTATSNASVVAASIEPSASIERLVIPVARDVAVRDYCKWVESKEDPKPGLAGKESISEPSERWSCRS</sequence>
<name>C4JJI7_UNCRE</name>
<evidence type="ECO:0000313" key="2">
    <source>
        <dbReference type="EMBL" id="EEP76945.1"/>
    </source>
</evidence>
<evidence type="ECO:0000256" key="1">
    <source>
        <dbReference type="SAM" id="MobiDB-lite"/>
    </source>
</evidence>
<dbReference type="GeneID" id="8443847"/>
<gene>
    <name evidence="2" type="ORF">UREG_01794</name>
</gene>
<dbReference type="RefSeq" id="XP_002542278.1">
    <property type="nucleotide sequence ID" value="XM_002542232.1"/>
</dbReference>
<feature type="compositionally biased region" description="Basic and acidic residues" evidence="1">
    <location>
        <begin position="75"/>
        <end position="87"/>
    </location>
</feature>
<organism evidence="2 3">
    <name type="scientific">Uncinocarpus reesii (strain UAMH 1704)</name>
    <dbReference type="NCBI Taxonomy" id="336963"/>
    <lineage>
        <taxon>Eukaryota</taxon>
        <taxon>Fungi</taxon>
        <taxon>Dikarya</taxon>
        <taxon>Ascomycota</taxon>
        <taxon>Pezizomycotina</taxon>
        <taxon>Eurotiomycetes</taxon>
        <taxon>Eurotiomycetidae</taxon>
        <taxon>Onygenales</taxon>
        <taxon>Onygenaceae</taxon>
        <taxon>Uncinocarpus</taxon>
    </lineage>
</organism>
<feature type="region of interest" description="Disordered" evidence="1">
    <location>
        <begin position="63"/>
        <end position="87"/>
    </location>
</feature>
<dbReference type="EMBL" id="CH476615">
    <property type="protein sequence ID" value="EEP76945.1"/>
    <property type="molecule type" value="Genomic_DNA"/>
</dbReference>